<dbReference type="PANTHER" id="PTHR37291:SF1">
    <property type="entry name" value="TYPE IV METHYL-DIRECTED RESTRICTION ENZYME ECOKMCRB SUBUNIT"/>
    <property type="match status" value="1"/>
</dbReference>
<dbReference type="InterPro" id="IPR011704">
    <property type="entry name" value="ATPase_dyneun-rel_AAA"/>
</dbReference>
<dbReference type="GO" id="GO:0016887">
    <property type="term" value="F:ATP hydrolysis activity"/>
    <property type="evidence" value="ECO:0007669"/>
    <property type="project" value="InterPro"/>
</dbReference>
<proteinExistence type="predicted"/>
<dbReference type="InterPro" id="IPR027417">
    <property type="entry name" value="P-loop_NTPase"/>
</dbReference>
<dbReference type="GO" id="GO:0005524">
    <property type="term" value="F:ATP binding"/>
    <property type="evidence" value="ECO:0007669"/>
    <property type="project" value="InterPro"/>
</dbReference>
<dbReference type="CDD" id="cd00009">
    <property type="entry name" value="AAA"/>
    <property type="match status" value="1"/>
</dbReference>
<evidence type="ECO:0000259" key="2">
    <source>
        <dbReference type="SMART" id="SM00382"/>
    </source>
</evidence>
<dbReference type="AlphaFoldDB" id="A0A0F9U8N4"/>
<sequence length="571" mass="62844">MPFFTIDHVRIALDYTTTHTHPALLSFLALAAAGGVESADDSLTVEGGATAEGALQRRHFMIDGGPEDNPYFKVFGPHEGKSRWRRGDYPGKSLQRQRQDRKNVFHQSTSNKKNWSFTPGFKSVVLSAPATVVGEIPVRSGMVACWLYREREIESIREALDLFKAEFRLADLDLVPNVFDDIVPPELTAIPLANQRIIPGELLRLLQDFEPPATSTAPAKDGLAITTPVVVEAEEAVGNWSIPIEDLDDLCGLEGLQEPARRAVAALVSGMHVVFTGPPGTGKTSLAECLVRKAGFPTWTVPATDQWTTFETIGGYFPVPPEAGDGDRLDFFPGAVVDAIEKGRCLIVDEINRADIDKAFGELFTLLTGNTVTLPYSRRSKAGKLRRVRLQVGAAASDEEFDVIPVPDWWRMIGAMNDADKASLKRLSMAFVRRFAFVPIDLPTPDIYERIIRRAAGETRCVRDSIRTMEDLINVLISLLGRPDTGIAGIGLRLGPSFAKSAIRQADAEWITDPGRPLQVVLGSAIELHVMPQFQGRSDLHEQFVDILTPLMPDMIDDLRLHLAVWTGYVG</sequence>
<dbReference type="EMBL" id="LAZR01001140">
    <property type="protein sequence ID" value="KKN50003.1"/>
    <property type="molecule type" value="Genomic_DNA"/>
</dbReference>
<dbReference type="InterPro" id="IPR003593">
    <property type="entry name" value="AAA+_ATPase"/>
</dbReference>
<feature type="region of interest" description="Disordered" evidence="1">
    <location>
        <begin position="78"/>
        <end position="111"/>
    </location>
</feature>
<protein>
    <recommendedName>
        <fullName evidence="2">AAA+ ATPase domain-containing protein</fullName>
    </recommendedName>
</protein>
<evidence type="ECO:0000313" key="3">
    <source>
        <dbReference type="EMBL" id="KKN50003.1"/>
    </source>
</evidence>
<accession>A0A0F9U8N4</accession>
<dbReference type="SMART" id="SM00382">
    <property type="entry name" value="AAA"/>
    <property type="match status" value="1"/>
</dbReference>
<dbReference type="InterPro" id="IPR052934">
    <property type="entry name" value="Methyl-DNA_Rec/Restrict_Enz"/>
</dbReference>
<organism evidence="3">
    <name type="scientific">marine sediment metagenome</name>
    <dbReference type="NCBI Taxonomy" id="412755"/>
    <lineage>
        <taxon>unclassified sequences</taxon>
        <taxon>metagenomes</taxon>
        <taxon>ecological metagenomes</taxon>
    </lineage>
</organism>
<reference evidence="3" key="1">
    <citation type="journal article" date="2015" name="Nature">
        <title>Complex archaea that bridge the gap between prokaryotes and eukaryotes.</title>
        <authorList>
            <person name="Spang A."/>
            <person name="Saw J.H."/>
            <person name="Jorgensen S.L."/>
            <person name="Zaremba-Niedzwiedzka K."/>
            <person name="Martijn J."/>
            <person name="Lind A.E."/>
            <person name="van Eijk R."/>
            <person name="Schleper C."/>
            <person name="Guy L."/>
            <person name="Ettema T.J."/>
        </authorList>
    </citation>
    <scope>NUCLEOTIDE SEQUENCE</scope>
</reference>
<feature type="domain" description="AAA+ ATPase" evidence="2">
    <location>
        <begin position="269"/>
        <end position="441"/>
    </location>
</feature>
<evidence type="ECO:0000256" key="1">
    <source>
        <dbReference type="SAM" id="MobiDB-lite"/>
    </source>
</evidence>
<dbReference type="PANTHER" id="PTHR37291">
    <property type="entry name" value="5-METHYLCYTOSINE-SPECIFIC RESTRICTION ENZYME B"/>
    <property type="match status" value="1"/>
</dbReference>
<dbReference type="SUPFAM" id="SSF52540">
    <property type="entry name" value="P-loop containing nucleoside triphosphate hydrolases"/>
    <property type="match status" value="1"/>
</dbReference>
<comment type="caution">
    <text evidence="3">The sequence shown here is derived from an EMBL/GenBank/DDBJ whole genome shotgun (WGS) entry which is preliminary data.</text>
</comment>
<gene>
    <name evidence="3" type="ORF">LCGC14_0637170</name>
</gene>
<name>A0A0F9U8N4_9ZZZZ</name>
<dbReference type="Gene3D" id="3.40.50.300">
    <property type="entry name" value="P-loop containing nucleotide triphosphate hydrolases"/>
    <property type="match status" value="1"/>
</dbReference>
<dbReference type="Pfam" id="PF07728">
    <property type="entry name" value="AAA_5"/>
    <property type="match status" value="1"/>
</dbReference>
<feature type="compositionally biased region" description="Basic and acidic residues" evidence="1">
    <location>
        <begin position="78"/>
        <end position="89"/>
    </location>
</feature>